<dbReference type="EMBL" id="JAANIU010011055">
    <property type="protein sequence ID" value="KAG1531310.1"/>
    <property type="molecule type" value="Genomic_DNA"/>
</dbReference>
<comment type="caution">
    <text evidence="2">The sequence shown here is derived from an EMBL/GenBank/DDBJ whole genome shotgun (WGS) entry which is preliminary data.</text>
</comment>
<evidence type="ECO:0000313" key="2">
    <source>
        <dbReference type="EMBL" id="KAG1531310.1"/>
    </source>
</evidence>
<proteinExistence type="predicted"/>
<keyword evidence="3" id="KW-1185">Reference proteome</keyword>
<sequence>MNSRQHEKIAQGVHHGTADDTAQAAALDQHDIGRRQAHQMVINADVAVFVDDDQRIGVGRFVQQTVQQRGLAAAQKSRNHCHADALVIVHVPSPNGRYPGI</sequence>
<dbReference type="AlphaFoldDB" id="A0A9P6XS30"/>
<evidence type="ECO:0000313" key="3">
    <source>
        <dbReference type="Proteomes" id="UP000740926"/>
    </source>
</evidence>
<organism evidence="2 3">
    <name type="scientific">Rhizopus delemar</name>
    <dbReference type="NCBI Taxonomy" id="936053"/>
    <lineage>
        <taxon>Eukaryota</taxon>
        <taxon>Fungi</taxon>
        <taxon>Fungi incertae sedis</taxon>
        <taxon>Mucoromycota</taxon>
        <taxon>Mucoromycotina</taxon>
        <taxon>Mucoromycetes</taxon>
        <taxon>Mucorales</taxon>
        <taxon>Mucorineae</taxon>
        <taxon>Rhizopodaceae</taxon>
        <taxon>Rhizopus</taxon>
    </lineage>
</organism>
<gene>
    <name evidence="2" type="ORF">G6F50_016769</name>
</gene>
<dbReference type="Proteomes" id="UP000740926">
    <property type="component" value="Unassembled WGS sequence"/>
</dbReference>
<feature type="region of interest" description="Disordered" evidence="1">
    <location>
        <begin position="1"/>
        <end position="20"/>
    </location>
</feature>
<reference evidence="2 3" key="1">
    <citation type="journal article" date="2020" name="Microb. Genom.">
        <title>Genetic diversity of clinical and environmental Mucorales isolates obtained from an investigation of mucormycosis cases among solid organ transplant recipients.</title>
        <authorList>
            <person name="Nguyen M.H."/>
            <person name="Kaul D."/>
            <person name="Muto C."/>
            <person name="Cheng S.J."/>
            <person name="Richter R.A."/>
            <person name="Bruno V.M."/>
            <person name="Liu G."/>
            <person name="Beyhan S."/>
            <person name="Sundermann A.J."/>
            <person name="Mounaud S."/>
            <person name="Pasculle A.W."/>
            <person name="Nierman W.C."/>
            <person name="Driscoll E."/>
            <person name="Cumbie R."/>
            <person name="Clancy C.J."/>
            <person name="Dupont C.L."/>
        </authorList>
    </citation>
    <scope>NUCLEOTIDE SEQUENCE [LARGE SCALE GENOMIC DNA]</scope>
    <source>
        <strain evidence="2 3">GL24</strain>
    </source>
</reference>
<protein>
    <submittedName>
        <fullName evidence="2">Uncharacterized protein</fullName>
    </submittedName>
</protein>
<name>A0A9P6XS30_9FUNG</name>
<accession>A0A9P6XS30</accession>
<evidence type="ECO:0000256" key="1">
    <source>
        <dbReference type="SAM" id="MobiDB-lite"/>
    </source>
</evidence>